<accession>A0A9J6ZVU8</accession>
<gene>
    <name evidence="2" type="ORF">L0Y14_12085</name>
</gene>
<dbReference type="Gene3D" id="2.60.40.1260">
    <property type="entry name" value="Lamin Tail domain"/>
    <property type="match status" value="1"/>
</dbReference>
<dbReference type="InterPro" id="IPR015919">
    <property type="entry name" value="Cadherin-like_sf"/>
</dbReference>
<dbReference type="RefSeq" id="WP_251859200.1">
    <property type="nucleotide sequence ID" value="NZ_CP090569.1"/>
</dbReference>
<dbReference type="InterPro" id="IPR059177">
    <property type="entry name" value="GH29D-like_dom"/>
</dbReference>
<dbReference type="PROSITE" id="PS51841">
    <property type="entry name" value="LTD"/>
    <property type="match status" value="2"/>
</dbReference>
<sequence>MLVVSLPAWADYSLVYSETADRAGSMPLAEAVVVGDLYARLLPEDGSIEQVRFYLDGSGSVLKTERRAPYDLQGGSSSAANPFDTTDLADGAHTLRSLVDLRDGSQLSFETTFTVANDGPPNDAPQLASIGDQALLVGDSAALLISASDANGDPLSFSSSALPAFASMSDNGDGTAILTLTPGVGDLGDHSITVNVSDGQLNDSETFIVSVSEPLDNLAPQLNPIGNQTLLVGASAVVAITASDLNGDPLSFTSSLLPAFASFIDNGNGTASLILAPGAADVGTHSLTVSVSDGELEASETFDIIVNEPPPNVTPVLGVIGNQNLQAGDSTTLLIVASDANGDPLSFSSSALPAFASFIDNGNGTASLILAPGAADVGTHSLTVSVSDGEFDDSESFEIIVSEAPASPYWLVYSENADRAGSILLGGAVVVGDLYARLLPEDGSIEQVRFYLDGSGSVLKTERKVPYDLQGGPSSAANPFDTTDLADGAHTLRSLVDLRDGSQLSFETTFTVANDGPPNDAPQLASIGDQALLVGDSAALLISASDANGDPLSFSSSALPAFASMSDNGDGTAILTLTPGVGDLGDHSITVNVSDGQLNDSETFIVSVSEPLDNLAPQLNPIGNQTLLVGASAVVAITASDLNGDPLSFTSSLLPAFASFIDNGNGTASLILAPGAADVGTHSLTVSVSDGELDDSESFEIIVSEAPASPYWLVYSETADRAGSILLGGAVVVGDLYARLLPEDGSIEQVRFYLDGSGSVLKTERKVPYDLQGGPSSAANPFDTTDLADGAHTLRSLVDLRDGSQLSFETTFTVANDGPLNRAPVLNAIGAQSVQAGNMLELTLSASDPDGDLLTFSSDLLPGFAVLTDLGDGSASLSISPLLDDVGNYSVTIRVSDGELDDAESFALQVTALGSLPEVVEISEFMASNATTLADGDGDYEDWIELHNVGVDPVNLAGWCLTDDVAVWNTWCFPSVSLDADGYLLVFASKKTGSAVPEELHANLKLGKSGEYLGLYRPDASLAHAYSPNFPAQSDDISYGVSDAGQLRYFAIPTPGAANGAGLSDALSFDAASLSLSAQVGDATSVQVNLSSLQGGASGYALAVDDGGLGWLSAVAASGEDDLTPDLLDITANAAALAAGSYTATVTASAADHASAVLAVNFTVSDGGSVLETVEISEFMASNATTLVDGDGDYEDWIELHNMGASAVDLLNWCLTDDSADLFQWCFTESVSLAAGGHLVVFASGKSPAPVGQYHTLFKLSAGGEYLALVRPDGTIADEYAPAYPPQTTDVSYGIDDNGAEAFFLMPTPGEANGSGGSSGEPLSLSVERGFYDAPFQVTVSSDDSVELVRYTTDGSEPTLSNGLDYTGAVDITTTTVLRVAGFSSGVIVGRVQSHSYLFLEDVIRQPATVPGYPNNSYSLGQGAAVHDYEMDPDIVDDPNYSGSMIAAMRAVPSMSISIDPTDIFGGSGFYETEDIEKAVSLEILYADDPGASHQANAGIQSHSHNRLKRSLRLNFRALYGDAKFKSDLLNRAPLNGATADGKYDKLILRAGNNRSWARSWHPDETTYTVDQFYRDTQIAASGHGMRGTYVHLYINGLYWGLYNATERADKHFLSSYFGGADEHWFAANHGLVHDNAPPLSGDPTRYNYLTETLIYRDMSDPFNYAELQDYLEVDPFIDYLLVSWWSATNDWPDNNWYAGNRNETAPEDTTGLMYFAWDGEAAWDTPQDFGNPSGKAKIHPAFLSSEDVNSVGDAFVIARIWHAARQNADFMARFSTRVDELTGPGGVLDDTVARARWMTLTNFVREAVIGESARWGDAVDPNAPRTRDGAWQQEVDKIYDILGGNAAELRSQLAAEGFIP</sequence>
<name>A0A9J6ZVU8_9GAMM</name>
<dbReference type="EMBL" id="CP090569">
    <property type="protein sequence ID" value="USF86869.1"/>
    <property type="molecule type" value="Genomic_DNA"/>
</dbReference>
<dbReference type="SUPFAM" id="SSF74853">
    <property type="entry name" value="Lamin A/C globular tail domain"/>
    <property type="match status" value="2"/>
</dbReference>
<dbReference type="InterPro" id="IPR001322">
    <property type="entry name" value="Lamin_tail_dom"/>
</dbReference>
<dbReference type="Pfam" id="PF00932">
    <property type="entry name" value="LTD"/>
    <property type="match status" value="2"/>
</dbReference>
<dbReference type="SMART" id="SM00089">
    <property type="entry name" value="PKD"/>
    <property type="match status" value="6"/>
</dbReference>
<dbReference type="SUPFAM" id="SSF49313">
    <property type="entry name" value="Cadherin-like"/>
    <property type="match status" value="5"/>
</dbReference>
<evidence type="ECO:0000313" key="2">
    <source>
        <dbReference type="EMBL" id="USF86869.1"/>
    </source>
</evidence>
<keyword evidence="3" id="KW-1185">Reference proteome</keyword>
<dbReference type="InterPro" id="IPR036415">
    <property type="entry name" value="Lamin_tail_dom_sf"/>
</dbReference>
<protein>
    <submittedName>
        <fullName evidence="2">Cadherin-like domain-containing protein</fullName>
    </submittedName>
</protein>
<dbReference type="Gene3D" id="2.60.40.10">
    <property type="entry name" value="Immunoglobulins"/>
    <property type="match status" value="6"/>
</dbReference>
<dbReference type="GO" id="GO:0005509">
    <property type="term" value="F:calcium ion binding"/>
    <property type="evidence" value="ECO:0007669"/>
    <property type="project" value="InterPro"/>
</dbReference>
<proteinExistence type="predicted"/>
<feature type="domain" description="LTD" evidence="1">
    <location>
        <begin position="904"/>
        <end position="1113"/>
    </location>
</feature>
<dbReference type="InterPro" id="IPR014867">
    <property type="entry name" value="Spore_coat_CotH_CotH2/3/7"/>
</dbReference>
<dbReference type="SMART" id="SM00736">
    <property type="entry name" value="CADG"/>
    <property type="match status" value="6"/>
</dbReference>
<dbReference type="InterPro" id="IPR022409">
    <property type="entry name" value="PKD/Chitinase_dom"/>
</dbReference>
<feature type="domain" description="LTD" evidence="1">
    <location>
        <begin position="1166"/>
        <end position="1297"/>
    </location>
</feature>
<dbReference type="Pfam" id="PF08757">
    <property type="entry name" value="CotH"/>
    <property type="match status" value="1"/>
</dbReference>
<evidence type="ECO:0000313" key="3">
    <source>
        <dbReference type="Proteomes" id="UP001056649"/>
    </source>
</evidence>
<dbReference type="Pfam" id="PF17892">
    <property type="entry name" value="Cadherin_5"/>
    <property type="match status" value="2"/>
</dbReference>
<dbReference type="KEGG" id="eps:L0Y14_12085"/>
<dbReference type="GO" id="GO:0016020">
    <property type="term" value="C:membrane"/>
    <property type="evidence" value="ECO:0007669"/>
    <property type="project" value="InterPro"/>
</dbReference>
<dbReference type="InterPro" id="IPR013783">
    <property type="entry name" value="Ig-like_fold"/>
</dbReference>
<evidence type="ECO:0000259" key="1">
    <source>
        <dbReference type="PROSITE" id="PS51841"/>
    </source>
</evidence>
<reference evidence="2" key="1">
    <citation type="journal article" date="2022" name="Mol. Ecol. Resour.">
        <title>The complete and closed genome of the facultative generalist Candidatus Endoriftia persephone from deep-sea hydrothermal vents.</title>
        <authorList>
            <person name="de Oliveira A.L."/>
            <person name="Srivastava A."/>
            <person name="Espada-Hinojosa S."/>
            <person name="Bright M."/>
        </authorList>
    </citation>
    <scope>NUCLEOTIDE SEQUENCE</scope>
    <source>
        <strain evidence="2">Tica-EPR-9o50.N</strain>
    </source>
</reference>
<dbReference type="InterPro" id="IPR006644">
    <property type="entry name" value="Cadg"/>
</dbReference>
<dbReference type="Proteomes" id="UP001056649">
    <property type="component" value="Chromosome"/>
</dbReference>
<organism evidence="2 3">
    <name type="scientific">Candidatus Endoriftia persephonae</name>
    <dbReference type="NCBI Taxonomy" id="393765"/>
    <lineage>
        <taxon>Bacteria</taxon>
        <taxon>Pseudomonadati</taxon>
        <taxon>Pseudomonadota</taxon>
        <taxon>Gammaproteobacteria</taxon>
        <taxon>Chromatiales</taxon>
        <taxon>Sedimenticolaceae</taxon>
        <taxon>Candidatus Endoriftia</taxon>
    </lineage>
</organism>
<dbReference type="Pfam" id="PF13290">
    <property type="entry name" value="CHB_HEX_C_1"/>
    <property type="match status" value="1"/>
</dbReference>
<dbReference type="InterPro" id="IPR041690">
    <property type="entry name" value="Cadherin_5"/>
</dbReference>